<feature type="non-terminal residue" evidence="2">
    <location>
        <position position="260"/>
    </location>
</feature>
<accession>A0ABN7P5J5</accession>
<evidence type="ECO:0000313" key="2">
    <source>
        <dbReference type="EMBL" id="CAG2060821.1"/>
    </source>
</evidence>
<proteinExistence type="predicted"/>
<name>A0ABN7P5J5_TIMPD</name>
<gene>
    <name evidence="2" type="ORF">TPAB3V08_LOCUS7777</name>
</gene>
<reference evidence="2" key="1">
    <citation type="submission" date="2021-03" db="EMBL/GenBank/DDBJ databases">
        <authorList>
            <person name="Tran Van P."/>
        </authorList>
    </citation>
    <scope>NUCLEOTIDE SEQUENCE</scope>
</reference>
<comment type="caution">
    <text evidence="2">The sequence shown here is derived from an EMBL/GenBank/DDBJ whole genome shotgun (WGS) entry which is preliminary data.</text>
</comment>
<sequence length="260" mass="29300">MSLQLPSSPLNHLVHAPKQACGIHFPTVNRLMNTEFPRSKEGRKAVAEVVQRICLKVEEMYGRLEPVMVEKATFDNEKDTLLKQIVTGKHIKETPEHTFVELVDKTIINQFVKLENVPIPEPIKEVHEIPRPVKQEPAIQKQPVIVIERQPVLNIKKQPIVKEQPKKVHPIKVELKSDAKNFKNTQPAIQNSPAGQPAQNSNRNVQSTGQPSPVGHANSSELDIDRRLLISEVISLFPRLGAIFAVVSHAMYSEKLDIFD</sequence>
<organism evidence="2 3">
    <name type="scientific">Timema podura</name>
    <name type="common">Walking stick</name>
    <dbReference type="NCBI Taxonomy" id="61482"/>
    <lineage>
        <taxon>Eukaryota</taxon>
        <taxon>Metazoa</taxon>
        <taxon>Ecdysozoa</taxon>
        <taxon>Arthropoda</taxon>
        <taxon>Hexapoda</taxon>
        <taxon>Insecta</taxon>
        <taxon>Pterygota</taxon>
        <taxon>Neoptera</taxon>
        <taxon>Polyneoptera</taxon>
        <taxon>Phasmatodea</taxon>
        <taxon>Timematodea</taxon>
        <taxon>Timematoidea</taxon>
        <taxon>Timematidae</taxon>
        <taxon>Timema</taxon>
    </lineage>
</organism>
<evidence type="ECO:0000313" key="3">
    <source>
        <dbReference type="Proteomes" id="UP001153148"/>
    </source>
</evidence>
<dbReference type="Proteomes" id="UP001153148">
    <property type="component" value="Unassembled WGS sequence"/>
</dbReference>
<keyword evidence="3" id="KW-1185">Reference proteome</keyword>
<feature type="region of interest" description="Disordered" evidence="1">
    <location>
        <begin position="185"/>
        <end position="219"/>
    </location>
</feature>
<dbReference type="EMBL" id="CAJPIN010013706">
    <property type="protein sequence ID" value="CAG2060821.1"/>
    <property type="molecule type" value="Genomic_DNA"/>
</dbReference>
<protein>
    <submittedName>
        <fullName evidence="2">Uncharacterized protein</fullName>
    </submittedName>
</protein>
<evidence type="ECO:0000256" key="1">
    <source>
        <dbReference type="SAM" id="MobiDB-lite"/>
    </source>
</evidence>